<feature type="compositionally biased region" description="Polar residues" evidence="1">
    <location>
        <begin position="317"/>
        <end position="327"/>
    </location>
</feature>
<feature type="region of interest" description="Disordered" evidence="1">
    <location>
        <begin position="314"/>
        <end position="416"/>
    </location>
</feature>
<feature type="region of interest" description="Disordered" evidence="1">
    <location>
        <begin position="235"/>
        <end position="296"/>
    </location>
</feature>
<comment type="caution">
    <text evidence="2">The sequence shown here is derived from an EMBL/GenBank/DDBJ whole genome shotgun (WGS) entry which is preliminary data.</text>
</comment>
<dbReference type="AlphaFoldDB" id="A0AA40B8S0"/>
<reference evidence="2" key="1">
    <citation type="submission" date="2023-06" db="EMBL/GenBank/DDBJ databases">
        <title>Genome-scale phylogeny and comparative genomics of the fungal order Sordariales.</title>
        <authorList>
            <consortium name="Lawrence Berkeley National Laboratory"/>
            <person name="Hensen N."/>
            <person name="Bonometti L."/>
            <person name="Westerberg I."/>
            <person name="Brannstrom I.O."/>
            <person name="Guillou S."/>
            <person name="Cros-Aarteil S."/>
            <person name="Calhoun S."/>
            <person name="Haridas S."/>
            <person name="Kuo A."/>
            <person name="Mondo S."/>
            <person name="Pangilinan J."/>
            <person name="Riley R."/>
            <person name="Labutti K."/>
            <person name="Andreopoulos B."/>
            <person name="Lipzen A."/>
            <person name="Chen C."/>
            <person name="Yanf M."/>
            <person name="Daum C."/>
            <person name="Ng V."/>
            <person name="Clum A."/>
            <person name="Steindorff A."/>
            <person name="Ohm R."/>
            <person name="Martin F."/>
            <person name="Silar P."/>
            <person name="Natvig D."/>
            <person name="Lalanne C."/>
            <person name="Gautier V."/>
            <person name="Ament-Velasquez S.L."/>
            <person name="Kruys A."/>
            <person name="Hutchinson M.I."/>
            <person name="Powell A.J."/>
            <person name="Barry K."/>
            <person name="Miller A.N."/>
            <person name="Grigoriev I.V."/>
            <person name="Debuchy R."/>
            <person name="Gladieux P."/>
            <person name="Thoren M.H."/>
            <person name="Johannesson H."/>
        </authorList>
    </citation>
    <scope>NUCLEOTIDE SEQUENCE</scope>
    <source>
        <strain evidence="2">SMH4607-1</strain>
    </source>
</reference>
<dbReference type="Proteomes" id="UP001172102">
    <property type="component" value="Unassembled WGS sequence"/>
</dbReference>
<name>A0AA40B8S0_9PEZI</name>
<dbReference type="EMBL" id="JAUKUA010000001">
    <property type="protein sequence ID" value="KAK0729763.1"/>
    <property type="molecule type" value="Genomic_DNA"/>
</dbReference>
<protein>
    <submittedName>
        <fullName evidence="2">Uncharacterized protein</fullName>
    </submittedName>
</protein>
<organism evidence="2 3">
    <name type="scientific">Lasiosphaeris hirsuta</name>
    <dbReference type="NCBI Taxonomy" id="260670"/>
    <lineage>
        <taxon>Eukaryota</taxon>
        <taxon>Fungi</taxon>
        <taxon>Dikarya</taxon>
        <taxon>Ascomycota</taxon>
        <taxon>Pezizomycotina</taxon>
        <taxon>Sordariomycetes</taxon>
        <taxon>Sordariomycetidae</taxon>
        <taxon>Sordariales</taxon>
        <taxon>Lasiosphaeriaceae</taxon>
        <taxon>Lasiosphaeris</taxon>
    </lineage>
</organism>
<accession>A0AA40B8S0</accession>
<evidence type="ECO:0000313" key="2">
    <source>
        <dbReference type="EMBL" id="KAK0729763.1"/>
    </source>
</evidence>
<feature type="compositionally biased region" description="Low complexity" evidence="1">
    <location>
        <begin position="278"/>
        <end position="288"/>
    </location>
</feature>
<sequence>MCYTELELYTVCAHSCARKRKCAARPRVGSCLHAWAYCLSLVPGFDICTERKLKVGFVYGFCERCRDWLGAMGYHETRHSTIILNYWAWKNELGIDVPIPAVLIPADKVFSTRHHFSNEPQRELRCEIIALSRRLVKGREEEDEEKIIFLQSVRRATLDWADDHNSVTRQNIESSGFEDVRVGPPCSSKDGEPEIIFEQPAPEVPMTSLSPRPIDRPDEKHVRFAESRFINAKRKSGAAARNLFPPRREEETATEAVQATSQDDGSQAPRVPGRGDDVSVGDVPGSSSAPGNVDEESSWETIVFSHALVGSTLLGGSETTHTSSPSLESRMIPNTKGDESLLEETAHPAGGSTPRPTWVDNHHEPKSRPKSQLAIPQHEGDTPTEAGKPEGEAPAGACIESDDSESSSETSSRGGE</sequence>
<proteinExistence type="predicted"/>
<gene>
    <name evidence="2" type="ORF">B0H67DRAFT_547852</name>
</gene>
<feature type="compositionally biased region" description="Low complexity" evidence="1">
    <location>
        <begin position="407"/>
        <end position="416"/>
    </location>
</feature>
<keyword evidence="3" id="KW-1185">Reference proteome</keyword>
<feature type="region of interest" description="Disordered" evidence="1">
    <location>
        <begin position="175"/>
        <end position="218"/>
    </location>
</feature>
<evidence type="ECO:0000313" key="3">
    <source>
        <dbReference type="Proteomes" id="UP001172102"/>
    </source>
</evidence>
<evidence type="ECO:0000256" key="1">
    <source>
        <dbReference type="SAM" id="MobiDB-lite"/>
    </source>
</evidence>